<accession>A0A1F5YVV1</accession>
<proteinExistence type="inferred from homology"/>
<evidence type="ECO:0000256" key="1">
    <source>
        <dbReference type="ARBA" id="ARBA00007274"/>
    </source>
</evidence>
<gene>
    <name evidence="5" type="ORF">A2Z33_04235</name>
</gene>
<dbReference type="PANTHER" id="PTHR23416:SF23">
    <property type="entry name" value="ACETYLTRANSFERASE C18B11.09C-RELATED"/>
    <property type="match status" value="1"/>
</dbReference>
<dbReference type="STRING" id="1798374.A2Z33_04235"/>
<dbReference type="SUPFAM" id="SSF51161">
    <property type="entry name" value="Trimeric LpxA-like enzymes"/>
    <property type="match status" value="1"/>
</dbReference>
<evidence type="ECO:0000256" key="3">
    <source>
        <dbReference type="ARBA" id="ARBA00022737"/>
    </source>
</evidence>
<dbReference type="AlphaFoldDB" id="A0A1F5YVV1"/>
<dbReference type="InterPro" id="IPR011004">
    <property type="entry name" value="Trimer_LpxA-like_sf"/>
</dbReference>
<organism evidence="5 6">
    <name type="scientific">Candidatus Gottesmanbacteria bacterium RBG_16_52_11</name>
    <dbReference type="NCBI Taxonomy" id="1798374"/>
    <lineage>
        <taxon>Bacteria</taxon>
        <taxon>Candidatus Gottesmaniibacteriota</taxon>
    </lineage>
</organism>
<feature type="transmembrane region" description="Helical" evidence="4">
    <location>
        <begin position="12"/>
        <end position="30"/>
    </location>
</feature>
<keyword evidence="4" id="KW-1133">Transmembrane helix</keyword>
<keyword evidence="4" id="KW-0812">Transmembrane</keyword>
<dbReference type="GO" id="GO:0005829">
    <property type="term" value="C:cytosol"/>
    <property type="evidence" value="ECO:0007669"/>
    <property type="project" value="TreeGrafter"/>
</dbReference>
<comment type="similarity">
    <text evidence="1">Belongs to the transferase hexapeptide repeat family.</text>
</comment>
<dbReference type="InterPro" id="IPR001451">
    <property type="entry name" value="Hexapep"/>
</dbReference>
<dbReference type="PANTHER" id="PTHR23416">
    <property type="entry name" value="SIALIC ACID SYNTHASE-RELATED"/>
    <property type="match status" value="1"/>
</dbReference>
<dbReference type="Gene3D" id="2.160.10.10">
    <property type="entry name" value="Hexapeptide repeat proteins"/>
    <property type="match status" value="1"/>
</dbReference>
<dbReference type="CDD" id="cd04647">
    <property type="entry name" value="LbH_MAT_like"/>
    <property type="match status" value="1"/>
</dbReference>
<evidence type="ECO:0000313" key="6">
    <source>
        <dbReference type="Proteomes" id="UP000178448"/>
    </source>
</evidence>
<evidence type="ECO:0000313" key="5">
    <source>
        <dbReference type="EMBL" id="OGG04328.1"/>
    </source>
</evidence>
<dbReference type="PROSITE" id="PS00101">
    <property type="entry name" value="HEXAPEP_TRANSFERASES"/>
    <property type="match status" value="1"/>
</dbReference>
<dbReference type="Pfam" id="PF14602">
    <property type="entry name" value="Hexapep_2"/>
    <property type="match status" value="1"/>
</dbReference>
<dbReference type="InterPro" id="IPR051159">
    <property type="entry name" value="Hexapeptide_acetyltransf"/>
</dbReference>
<dbReference type="GO" id="GO:0008374">
    <property type="term" value="F:O-acyltransferase activity"/>
    <property type="evidence" value="ECO:0007669"/>
    <property type="project" value="TreeGrafter"/>
</dbReference>
<keyword evidence="4" id="KW-0472">Membrane</keyword>
<evidence type="ECO:0000256" key="2">
    <source>
        <dbReference type="ARBA" id="ARBA00022679"/>
    </source>
</evidence>
<keyword evidence="2" id="KW-0808">Transferase</keyword>
<dbReference type="EMBL" id="MFJD01000004">
    <property type="protein sequence ID" value="OGG04328.1"/>
    <property type="molecule type" value="Genomic_DNA"/>
</dbReference>
<protein>
    <recommendedName>
        <fullName evidence="7">Acetyltransferase</fullName>
    </recommendedName>
</protein>
<keyword evidence="3" id="KW-0677">Repeat</keyword>
<comment type="caution">
    <text evidence="5">The sequence shown here is derived from an EMBL/GenBank/DDBJ whole genome shotgun (WGS) entry which is preliminary data.</text>
</comment>
<evidence type="ECO:0000256" key="4">
    <source>
        <dbReference type="SAM" id="Phobius"/>
    </source>
</evidence>
<dbReference type="InterPro" id="IPR018357">
    <property type="entry name" value="Hexapep_transf_CS"/>
</dbReference>
<dbReference type="Pfam" id="PF00132">
    <property type="entry name" value="Hexapep"/>
    <property type="match status" value="1"/>
</dbReference>
<name>A0A1F5YVV1_9BACT</name>
<evidence type="ECO:0008006" key="7">
    <source>
        <dbReference type="Google" id="ProtNLM"/>
    </source>
</evidence>
<dbReference type="Proteomes" id="UP000178448">
    <property type="component" value="Unassembled WGS sequence"/>
</dbReference>
<reference evidence="5 6" key="1">
    <citation type="journal article" date="2016" name="Nat. Commun.">
        <title>Thousands of microbial genomes shed light on interconnected biogeochemical processes in an aquifer system.</title>
        <authorList>
            <person name="Anantharaman K."/>
            <person name="Brown C.T."/>
            <person name="Hug L.A."/>
            <person name="Sharon I."/>
            <person name="Castelle C.J."/>
            <person name="Probst A.J."/>
            <person name="Thomas B.C."/>
            <person name="Singh A."/>
            <person name="Wilkins M.J."/>
            <person name="Karaoz U."/>
            <person name="Brodie E.L."/>
            <person name="Williams K.H."/>
            <person name="Hubbard S.S."/>
            <person name="Banfield J.F."/>
        </authorList>
    </citation>
    <scope>NUCLEOTIDE SEQUENCE [LARGE SCALE GENOMIC DNA]</scope>
</reference>
<sequence>MKALRAIGIRKAVSFVLYTVIGKFLHAVIFPQLRTTVLRLSGATVGNDTVIGDVTFTNLYHYGFTRVFIGDRCFVGDEASLDCRGGFELENDVTLSNRTNIVTHINVGYADHPLQRIYPTREQPVVIRRGAYVGTAAVILPGVTIGEESVVGAGAVVTRDVPAWSVVAGVPARILRRFRRAYRKRRKQVPAKKRRSRK</sequence>